<keyword evidence="1" id="KW-0472">Membrane</keyword>
<reference evidence="2 3" key="1">
    <citation type="journal article" date="2021" name="Comput. Struct. Biotechnol. J.">
        <title>De novo genome assembly of the potent medicinal plant Rehmannia glutinosa using nanopore technology.</title>
        <authorList>
            <person name="Ma L."/>
            <person name="Dong C."/>
            <person name="Song C."/>
            <person name="Wang X."/>
            <person name="Zheng X."/>
            <person name="Niu Y."/>
            <person name="Chen S."/>
            <person name="Feng W."/>
        </authorList>
    </citation>
    <scope>NUCLEOTIDE SEQUENCE [LARGE SCALE GENOMIC DNA]</scope>
    <source>
        <strain evidence="2">DH-2019</strain>
    </source>
</reference>
<gene>
    <name evidence="2" type="ORF">DH2020_023457</name>
</gene>
<evidence type="ECO:0000256" key="1">
    <source>
        <dbReference type="SAM" id="Phobius"/>
    </source>
</evidence>
<protein>
    <submittedName>
        <fullName evidence="2">Uncharacterized protein</fullName>
    </submittedName>
</protein>
<feature type="transmembrane region" description="Helical" evidence="1">
    <location>
        <begin position="88"/>
        <end position="117"/>
    </location>
</feature>
<keyword evidence="3" id="KW-1185">Reference proteome</keyword>
<organism evidence="2 3">
    <name type="scientific">Rehmannia glutinosa</name>
    <name type="common">Chinese foxglove</name>
    <dbReference type="NCBI Taxonomy" id="99300"/>
    <lineage>
        <taxon>Eukaryota</taxon>
        <taxon>Viridiplantae</taxon>
        <taxon>Streptophyta</taxon>
        <taxon>Embryophyta</taxon>
        <taxon>Tracheophyta</taxon>
        <taxon>Spermatophyta</taxon>
        <taxon>Magnoliopsida</taxon>
        <taxon>eudicotyledons</taxon>
        <taxon>Gunneridae</taxon>
        <taxon>Pentapetalae</taxon>
        <taxon>asterids</taxon>
        <taxon>lamiids</taxon>
        <taxon>Lamiales</taxon>
        <taxon>Orobanchaceae</taxon>
        <taxon>Rehmannieae</taxon>
        <taxon>Rehmannia</taxon>
    </lineage>
</organism>
<keyword evidence="1" id="KW-0812">Transmembrane</keyword>
<dbReference type="Proteomes" id="UP001318860">
    <property type="component" value="Unassembled WGS sequence"/>
</dbReference>
<evidence type="ECO:0000313" key="3">
    <source>
        <dbReference type="Proteomes" id="UP001318860"/>
    </source>
</evidence>
<keyword evidence="1" id="KW-1133">Transmembrane helix</keyword>
<accession>A0ABR0W7W4</accession>
<dbReference type="EMBL" id="JABTTQ020000013">
    <property type="protein sequence ID" value="KAK6143109.1"/>
    <property type="molecule type" value="Genomic_DNA"/>
</dbReference>
<evidence type="ECO:0000313" key="2">
    <source>
        <dbReference type="EMBL" id="KAK6143109.1"/>
    </source>
</evidence>
<comment type="caution">
    <text evidence="2">The sequence shown here is derived from an EMBL/GenBank/DDBJ whole genome shotgun (WGS) entry which is preliminary data.</text>
</comment>
<proteinExistence type="predicted"/>
<sequence>MASLPTSAAPASHTIGALHCPSAGVRAPSLIFSPAARHNRPAHLNLRLRNEIRVQVKKRLCPVFASNTNASEGSDDTKSSDAAPGPPFLTILAGLVVFLVICWIIGSIATWLIGLIVHPPPLK</sequence>
<name>A0ABR0W7W4_REHGL</name>